<evidence type="ECO:0008006" key="4">
    <source>
        <dbReference type="Google" id="ProtNLM"/>
    </source>
</evidence>
<evidence type="ECO:0000313" key="3">
    <source>
        <dbReference type="Proteomes" id="UP000663881"/>
    </source>
</evidence>
<sequence>MVNNISIIMFINIYILFWIIFIWYIDLLHLSIFIFVTINGLSISSISPTTIGWIKQFLSLSPIELIFILSSNATASIIQYNYSKQENKNKNKINIHQDTILQTFIQHNQQDDYFPTMKINNISLRVTFQKKSFKYNVTLFSS</sequence>
<keyword evidence="1" id="KW-0472">Membrane</keyword>
<evidence type="ECO:0000313" key="2">
    <source>
        <dbReference type="EMBL" id="CAF3967252.1"/>
    </source>
</evidence>
<dbReference type="EMBL" id="CAJOAY010002627">
    <property type="protein sequence ID" value="CAF3967252.1"/>
    <property type="molecule type" value="Genomic_DNA"/>
</dbReference>
<dbReference type="AlphaFoldDB" id="A0A819LVR6"/>
<feature type="transmembrane region" description="Helical" evidence="1">
    <location>
        <begin position="60"/>
        <end position="82"/>
    </location>
</feature>
<name>A0A819LVR6_9BILA</name>
<proteinExistence type="predicted"/>
<feature type="transmembrane region" description="Helical" evidence="1">
    <location>
        <begin position="6"/>
        <end position="25"/>
    </location>
</feature>
<dbReference type="Proteomes" id="UP000663881">
    <property type="component" value="Unassembled WGS sequence"/>
</dbReference>
<reference evidence="2" key="1">
    <citation type="submission" date="2021-02" db="EMBL/GenBank/DDBJ databases">
        <authorList>
            <person name="Nowell W R."/>
        </authorList>
    </citation>
    <scope>NUCLEOTIDE SEQUENCE</scope>
</reference>
<comment type="caution">
    <text evidence="2">The sequence shown here is derived from an EMBL/GenBank/DDBJ whole genome shotgun (WGS) entry which is preliminary data.</text>
</comment>
<organism evidence="2 3">
    <name type="scientific">Adineta steineri</name>
    <dbReference type="NCBI Taxonomy" id="433720"/>
    <lineage>
        <taxon>Eukaryota</taxon>
        <taxon>Metazoa</taxon>
        <taxon>Spiralia</taxon>
        <taxon>Gnathifera</taxon>
        <taxon>Rotifera</taxon>
        <taxon>Eurotatoria</taxon>
        <taxon>Bdelloidea</taxon>
        <taxon>Adinetida</taxon>
        <taxon>Adinetidae</taxon>
        <taxon>Adineta</taxon>
    </lineage>
</organism>
<feature type="transmembrane region" description="Helical" evidence="1">
    <location>
        <begin position="32"/>
        <end position="54"/>
    </location>
</feature>
<evidence type="ECO:0000256" key="1">
    <source>
        <dbReference type="SAM" id="Phobius"/>
    </source>
</evidence>
<accession>A0A819LVR6</accession>
<keyword evidence="1" id="KW-0812">Transmembrane</keyword>
<protein>
    <recommendedName>
        <fullName evidence="4">Transmembrane protein</fullName>
    </recommendedName>
</protein>
<gene>
    <name evidence="2" type="ORF">OKA104_LOCUS27890</name>
</gene>
<keyword evidence="1" id="KW-1133">Transmembrane helix</keyword>